<evidence type="ECO:0000256" key="3">
    <source>
        <dbReference type="ARBA" id="ARBA00022525"/>
    </source>
</evidence>
<proteinExistence type="inferred from homology"/>
<evidence type="ECO:0000256" key="2">
    <source>
        <dbReference type="ARBA" id="ARBA00008712"/>
    </source>
</evidence>
<sequence length="169" mass="19516">MRILYIAFVTLAIASGTLAGYINAFDQPFAFNCPAKKIISYISSVHDNYYEDRRWEIHCRTSGSTSGCVNSGDYVNNFDNPVFFLCPGNKVLTGIESYHHDYYEDRRFKFQCCDVTERIPSNCYTTANMNEWDGKLTMLVPDDQAIVGVFSHHNDYYEDRLFSFRLCTL</sequence>
<feature type="chain" id="PRO_5042258567" evidence="5">
    <location>
        <begin position="20"/>
        <end position="169"/>
    </location>
</feature>
<evidence type="ECO:0000313" key="6">
    <source>
        <dbReference type="EMBL" id="KAK0046062.1"/>
    </source>
</evidence>
<keyword evidence="7" id="KW-1185">Reference proteome</keyword>
<dbReference type="InterPro" id="IPR026645">
    <property type="entry name" value="Dermatopontin"/>
</dbReference>
<feature type="signal peptide" evidence="5">
    <location>
        <begin position="1"/>
        <end position="19"/>
    </location>
</feature>
<comment type="subcellular location">
    <subcellularLocation>
        <location evidence="1">Secreted</location>
    </subcellularLocation>
</comment>
<comment type="similarity">
    <text evidence="2">Belongs to the dermatopontin family.</text>
</comment>
<dbReference type="GO" id="GO:0030199">
    <property type="term" value="P:collagen fibril organization"/>
    <property type="evidence" value="ECO:0007669"/>
    <property type="project" value="TreeGrafter"/>
</dbReference>
<evidence type="ECO:0000313" key="7">
    <source>
        <dbReference type="Proteomes" id="UP001233172"/>
    </source>
</evidence>
<keyword evidence="5" id="KW-0732">Signal</keyword>
<dbReference type="PANTHER" id="PTHR15040:SF1">
    <property type="entry name" value="DERMATOPONTIN-LIKE ISOFORM X1"/>
    <property type="match status" value="1"/>
</dbReference>
<dbReference type="GO" id="GO:0005615">
    <property type="term" value="C:extracellular space"/>
    <property type="evidence" value="ECO:0007669"/>
    <property type="project" value="TreeGrafter"/>
</dbReference>
<evidence type="ECO:0000256" key="4">
    <source>
        <dbReference type="ARBA" id="ARBA00023157"/>
    </source>
</evidence>
<keyword evidence="4" id="KW-1015">Disulfide bond</keyword>
<keyword evidence="3" id="KW-0964">Secreted</keyword>
<dbReference type="PANTHER" id="PTHR15040">
    <property type="entry name" value="DERMATOPONTIN-RELATED"/>
    <property type="match status" value="1"/>
</dbReference>
<dbReference type="GO" id="GO:0031012">
    <property type="term" value="C:extracellular matrix"/>
    <property type="evidence" value="ECO:0007669"/>
    <property type="project" value="TreeGrafter"/>
</dbReference>
<protein>
    <submittedName>
        <fullName evidence="6">Dermatopontin</fullName>
    </submittedName>
</protein>
<organism evidence="6 7">
    <name type="scientific">Biomphalaria pfeifferi</name>
    <name type="common">Bloodfluke planorb</name>
    <name type="synonym">Freshwater snail</name>
    <dbReference type="NCBI Taxonomy" id="112525"/>
    <lineage>
        <taxon>Eukaryota</taxon>
        <taxon>Metazoa</taxon>
        <taxon>Spiralia</taxon>
        <taxon>Lophotrochozoa</taxon>
        <taxon>Mollusca</taxon>
        <taxon>Gastropoda</taxon>
        <taxon>Heterobranchia</taxon>
        <taxon>Euthyneura</taxon>
        <taxon>Panpulmonata</taxon>
        <taxon>Hygrophila</taxon>
        <taxon>Lymnaeoidea</taxon>
        <taxon>Planorbidae</taxon>
        <taxon>Biomphalaria</taxon>
    </lineage>
</organism>
<reference evidence="6" key="2">
    <citation type="submission" date="2023-04" db="EMBL/GenBank/DDBJ databases">
        <authorList>
            <person name="Bu L."/>
            <person name="Lu L."/>
            <person name="Laidemitt M.R."/>
            <person name="Zhang S.M."/>
            <person name="Mutuku M."/>
            <person name="Mkoji G."/>
            <person name="Steinauer M."/>
            <person name="Loker E.S."/>
        </authorList>
    </citation>
    <scope>NUCLEOTIDE SEQUENCE</scope>
    <source>
        <strain evidence="6">KasaAsao</strain>
        <tissue evidence="6">Whole Snail</tissue>
    </source>
</reference>
<evidence type="ECO:0000256" key="1">
    <source>
        <dbReference type="ARBA" id="ARBA00004613"/>
    </source>
</evidence>
<dbReference type="Pfam" id="PF14704">
    <property type="entry name" value="DERM"/>
    <property type="match status" value="1"/>
</dbReference>
<name>A0AAD8B0Z5_BIOPF</name>
<dbReference type="AlphaFoldDB" id="A0AAD8B0Z5"/>
<evidence type="ECO:0000256" key="5">
    <source>
        <dbReference type="SAM" id="SignalP"/>
    </source>
</evidence>
<dbReference type="EMBL" id="JASAOG010000171">
    <property type="protein sequence ID" value="KAK0046062.1"/>
    <property type="molecule type" value="Genomic_DNA"/>
</dbReference>
<reference evidence="6" key="1">
    <citation type="journal article" date="2023" name="PLoS Negl. Trop. Dis.">
        <title>A genome sequence for Biomphalaria pfeifferi, the major vector snail for the human-infecting parasite Schistosoma mansoni.</title>
        <authorList>
            <person name="Bu L."/>
            <person name="Lu L."/>
            <person name="Laidemitt M.R."/>
            <person name="Zhang S.M."/>
            <person name="Mutuku M."/>
            <person name="Mkoji G."/>
            <person name="Steinauer M."/>
            <person name="Loker E.S."/>
        </authorList>
    </citation>
    <scope>NUCLEOTIDE SEQUENCE</scope>
    <source>
        <strain evidence="6">KasaAsao</strain>
    </source>
</reference>
<gene>
    <name evidence="6" type="ORF">Bpfe_024523</name>
</gene>
<comment type="caution">
    <text evidence="6">The sequence shown here is derived from an EMBL/GenBank/DDBJ whole genome shotgun (WGS) entry which is preliminary data.</text>
</comment>
<dbReference type="Proteomes" id="UP001233172">
    <property type="component" value="Unassembled WGS sequence"/>
</dbReference>
<accession>A0AAD8B0Z5</accession>